<dbReference type="SUPFAM" id="SSF47031">
    <property type="entry name" value="Second domain of FERM"/>
    <property type="match status" value="1"/>
</dbReference>
<evidence type="ECO:0000259" key="1">
    <source>
        <dbReference type="PROSITE" id="PS50057"/>
    </source>
</evidence>
<dbReference type="PANTHER" id="PTHR13429:SF7">
    <property type="entry name" value="FERM DOMAIN-CONTAINING PROTEIN 1"/>
    <property type="match status" value="1"/>
</dbReference>
<name>A0ABD0W6R5_UMBPY</name>
<gene>
    <name evidence="2" type="ORF">UPYG_G00297210</name>
</gene>
<feature type="domain" description="FERM" evidence="1">
    <location>
        <begin position="9"/>
        <end position="182"/>
    </location>
</feature>
<dbReference type="InterPro" id="IPR000299">
    <property type="entry name" value="FERM_domain"/>
</dbReference>
<dbReference type="EMBL" id="JAGEUA010000009">
    <property type="protein sequence ID" value="KAL0966595.1"/>
    <property type="molecule type" value="Genomic_DNA"/>
</dbReference>
<dbReference type="InterPro" id="IPR035963">
    <property type="entry name" value="FERM_2"/>
</dbReference>
<dbReference type="Gene3D" id="3.10.20.90">
    <property type="entry name" value="Phosphatidylinositol 3-kinase Catalytic Subunit, Chain A, domain 1"/>
    <property type="match status" value="1"/>
</dbReference>
<dbReference type="InterPro" id="IPR019748">
    <property type="entry name" value="FERM_central"/>
</dbReference>
<protein>
    <recommendedName>
        <fullName evidence="1">FERM domain-containing protein</fullName>
    </recommendedName>
</protein>
<accession>A0ABD0W6R5</accession>
<dbReference type="Pfam" id="PF00373">
    <property type="entry name" value="FERM_M"/>
    <property type="match status" value="1"/>
</dbReference>
<sequence>MSIINRRRRDVCVFLPNKDQLDITVGVRARGHDIFSRVSDLLDVKEVHLFGLTILRDDEHVFLDLEQKLTKYFGNKWRRNSRKDPLHLFLKVQFFIDPSQLILYNRAQQIYYADMRQRVLSSQCFHQEALFFQLAAYALQADLGDLSPEQEGDTSKGKKVGHYFLPQDYFPPWWSLNQASKR</sequence>
<organism evidence="2 3">
    <name type="scientific">Umbra pygmaea</name>
    <name type="common">Eastern mudminnow</name>
    <dbReference type="NCBI Taxonomy" id="75934"/>
    <lineage>
        <taxon>Eukaryota</taxon>
        <taxon>Metazoa</taxon>
        <taxon>Chordata</taxon>
        <taxon>Craniata</taxon>
        <taxon>Vertebrata</taxon>
        <taxon>Euteleostomi</taxon>
        <taxon>Actinopterygii</taxon>
        <taxon>Neopterygii</taxon>
        <taxon>Teleostei</taxon>
        <taxon>Protacanthopterygii</taxon>
        <taxon>Esociformes</taxon>
        <taxon>Umbridae</taxon>
        <taxon>Umbra</taxon>
    </lineage>
</organism>
<dbReference type="InterPro" id="IPR018979">
    <property type="entry name" value="FERM_N"/>
</dbReference>
<evidence type="ECO:0000313" key="3">
    <source>
        <dbReference type="Proteomes" id="UP001557470"/>
    </source>
</evidence>
<dbReference type="Gene3D" id="1.20.80.10">
    <property type="match status" value="1"/>
</dbReference>
<dbReference type="PANTHER" id="PTHR13429">
    <property type="entry name" value="FERM DOMAIN (PROTEIN4.1-EZRIN-RADIXIN-MOESIN) FAMILY"/>
    <property type="match status" value="1"/>
</dbReference>
<dbReference type="PROSITE" id="PS50057">
    <property type="entry name" value="FERM_3"/>
    <property type="match status" value="1"/>
</dbReference>
<proteinExistence type="predicted"/>
<dbReference type="Pfam" id="PF09379">
    <property type="entry name" value="FERM_N"/>
    <property type="match status" value="1"/>
</dbReference>
<dbReference type="AlphaFoldDB" id="A0ABD0W6R5"/>
<comment type="caution">
    <text evidence="2">The sequence shown here is derived from an EMBL/GenBank/DDBJ whole genome shotgun (WGS) entry which is preliminary data.</text>
</comment>
<evidence type="ECO:0000313" key="2">
    <source>
        <dbReference type="EMBL" id="KAL0966595.1"/>
    </source>
</evidence>
<dbReference type="SUPFAM" id="SSF54236">
    <property type="entry name" value="Ubiquitin-like"/>
    <property type="match status" value="1"/>
</dbReference>
<keyword evidence="3" id="KW-1185">Reference proteome</keyword>
<dbReference type="InterPro" id="IPR047145">
    <property type="entry name" value="FRMD6-like"/>
</dbReference>
<reference evidence="2 3" key="1">
    <citation type="submission" date="2024-06" db="EMBL/GenBank/DDBJ databases">
        <authorList>
            <person name="Pan Q."/>
            <person name="Wen M."/>
            <person name="Jouanno E."/>
            <person name="Zahm M."/>
            <person name="Klopp C."/>
            <person name="Cabau C."/>
            <person name="Louis A."/>
            <person name="Berthelot C."/>
            <person name="Parey E."/>
            <person name="Roest Crollius H."/>
            <person name="Montfort J."/>
            <person name="Robinson-Rechavi M."/>
            <person name="Bouchez O."/>
            <person name="Lampietro C."/>
            <person name="Lopez Roques C."/>
            <person name="Donnadieu C."/>
            <person name="Postlethwait J."/>
            <person name="Bobe J."/>
            <person name="Verreycken H."/>
            <person name="Guiguen Y."/>
        </authorList>
    </citation>
    <scope>NUCLEOTIDE SEQUENCE [LARGE SCALE GENOMIC DNA]</scope>
    <source>
        <strain evidence="2">Up_M1</strain>
        <tissue evidence="2">Testis</tissue>
    </source>
</reference>
<dbReference type="InterPro" id="IPR029071">
    <property type="entry name" value="Ubiquitin-like_domsf"/>
</dbReference>
<dbReference type="Proteomes" id="UP001557470">
    <property type="component" value="Unassembled WGS sequence"/>
</dbReference>
<dbReference type="InterPro" id="IPR014352">
    <property type="entry name" value="FERM/acyl-CoA-bd_prot_sf"/>
</dbReference>